<evidence type="ECO:0000313" key="3">
    <source>
        <dbReference type="EMBL" id="TCT10412.1"/>
    </source>
</evidence>
<keyword evidence="1" id="KW-0227">DNA damage</keyword>
<evidence type="ECO:0000256" key="1">
    <source>
        <dbReference type="ARBA" id="ARBA00022763"/>
    </source>
</evidence>
<reference evidence="3 4" key="1">
    <citation type="submission" date="2019-03" db="EMBL/GenBank/DDBJ databases">
        <title>Genomic Encyclopedia of Type Strains, Phase IV (KMG-IV): sequencing the most valuable type-strain genomes for metagenomic binning, comparative biology and taxonomic classification.</title>
        <authorList>
            <person name="Goeker M."/>
        </authorList>
    </citation>
    <scope>NUCLEOTIDE SEQUENCE [LARGE SCALE GENOMIC DNA]</scope>
    <source>
        <strain evidence="3 4">DSM 24591</strain>
    </source>
</reference>
<dbReference type="GO" id="GO:0006281">
    <property type="term" value="P:DNA repair"/>
    <property type="evidence" value="ECO:0007669"/>
    <property type="project" value="InterPro"/>
</dbReference>
<accession>A0A4R3MB98</accession>
<proteinExistence type="predicted"/>
<gene>
    <name evidence="3" type="ORF">EDC26_102369</name>
</gene>
<protein>
    <submittedName>
        <fullName evidence="3">Protein ImuB</fullName>
    </submittedName>
</protein>
<dbReference type="AlphaFoldDB" id="A0A4R3MB98"/>
<dbReference type="InterPro" id="IPR001126">
    <property type="entry name" value="UmuC"/>
</dbReference>
<organism evidence="3 4">
    <name type="scientific">Paralcaligenes ureilyticus</name>
    <dbReference type="NCBI Taxonomy" id="627131"/>
    <lineage>
        <taxon>Bacteria</taxon>
        <taxon>Pseudomonadati</taxon>
        <taxon>Pseudomonadota</taxon>
        <taxon>Betaproteobacteria</taxon>
        <taxon>Burkholderiales</taxon>
        <taxon>Alcaligenaceae</taxon>
        <taxon>Paralcaligenes</taxon>
    </lineage>
</organism>
<feature type="domain" description="UmuC" evidence="2">
    <location>
        <begin position="26"/>
        <end position="135"/>
    </location>
</feature>
<dbReference type="PANTHER" id="PTHR35369:SF2">
    <property type="entry name" value="BLR3025 PROTEIN"/>
    <property type="match status" value="1"/>
</dbReference>
<dbReference type="EMBL" id="SMAJ01000002">
    <property type="protein sequence ID" value="TCT10412.1"/>
    <property type="molecule type" value="Genomic_DNA"/>
</dbReference>
<comment type="caution">
    <text evidence="3">The sequence shown here is derived from an EMBL/GenBank/DDBJ whole genome shotgun (WGS) entry which is preliminary data.</text>
</comment>
<dbReference type="CDD" id="cd03468">
    <property type="entry name" value="PolY_like"/>
    <property type="match status" value="1"/>
</dbReference>
<dbReference type="SUPFAM" id="SSF56672">
    <property type="entry name" value="DNA/RNA polymerases"/>
    <property type="match status" value="1"/>
</dbReference>
<dbReference type="InterPro" id="IPR043502">
    <property type="entry name" value="DNA/RNA_pol_sf"/>
</dbReference>
<evidence type="ECO:0000313" key="4">
    <source>
        <dbReference type="Proteomes" id="UP000295525"/>
    </source>
</evidence>
<dbReference type="InterPro" id="IPR050356">
    <property type="entry name" value="SulA_CellDiv_inhibitor"/>
</dbReference>
<dbReference type="PANTHER" id="PTHR35369">
    <property type="entry name" value="BLR3025 PROTEIN-RELATED"/>
    <property type="match status" value="1"/>
</dbReference>
<dbReference type="Proteomes" id="UP000295525">
    <property type="component" value="Unassembled WGS sequence"/>
</dbReference>
<keyword evidence="4" id="KW-1185">Reference proteome</keyword>
<name>A0A4R3MB98_9BURK</name>
<dbReference type="RefSeq" id="WP_243700770.1">
    <property type="nucleotide sequence ID" value="NZ_SMAJ01000002.1"/>
</dbReference>
<dbReference type="Pfam" id="PF00817">
    <property type="entry name" value="IMS"/>
    <property type="match status" value="1"/>
</dbReference>
<sequence length="501" mass="55739">MPTHSLDAIFPHWPTDTPLAAILLREKVYASTPAAQALGLQTGMRLSTVLALAPGIALRDADPGAECQYLQQIALSLLQYTPCLAFFDAHTLVLEVSASLRLFQGPRGLWRRLTGTLNTLSVQARMGMAPSACGATLLAWQTQSRQRRVLQASSLRRRLDPLAVSLLPASKAYTQWLQGIGCRSLAQLRQLPRKGLQQRSEPALVHGLDAAYGTIDEYFQWFEAPTHFGLRHELSHHIEHAQAVHHAAARLIEPLCGWLQTKHAAVSTLCFKLHHEKGRHAQAPTELILKLSQAAWQPDDFLTVLGEQLRTLTLNAPVIAIELNAATIEPRPGLSQSLFLEPAQWASHERHLLDLLCARLGTACVLHAQPNADYRPEQANRWVPALGSPSPGASGRAKRATPGQARLATRCTLPNMPSQTRPFWLLSAPLALQTHNNRPIYQGASLRLIQGPERIETGWWSQSAHEARDYFIAQDPGYARYWIYREREVLQAHWFLHGLFA</sequence>
<evidence type="ECO:0000259" key="2">
    <source>
        <dbReference type="Pfam" id="PF00817"/>
    </source>
</evidence>